<feature type="compositionally biased region" description="Polar residues" evidence="1">
    <location>
        <begin position="230"/>
        <end position="245"/>
    </location>
</feature>
<comment type="caution">
    <text evidence="2">The sequence shown here is derived from an EMBL/GenBank/DDBJ whole genome shotgun (WGS) entry which is preliminary data.</text>
</comment>
<evidence type="ECO:0000313" key="2">
    <source>
        <dbReference type="EMBL" id="KAK8159591.1"/>
    </source>
</evidence>
<dbReference type="EMBL" id="JBBWUH010000008">
    <property type="protein sequence ID" value="KAK8159591.1"/>
    <property type="molecule type" value="Genomic_DNA"/>
</dbReference>
<organism evidence="2 3">
    <name type="scientific">Phyllosticta citrichinensis</name>
    <dbReference type="NCBI Taxonomy" id="1130410"/>
    <lineage>
        <taxon>Eukaryota</taxon>
        <taxon>Fungi</taxon>
        <taxon>Dikarya</taxon>
        <taxon>Ascomycota</taxon>
        <taxon>Pezizomycotina</taxon>
        <taxon>Dothideomycetes</taxon>
        <taxon>Dothideomycetes incertae sedis</taxon>
        <taxon>Botryosphaeriales</taxon>
        <taxon>Phyllostictaceae</taxon>
        <taxon>Phyllosticta</taxon>
    </lineage>
</organism>
<name>A0ABR1XLF6_9PEZI</name>
<evidence type="ECO:0000313" key="3">
    <source>
        <dbReference type="Proteomes" id="UP001456524"/>
    </source>
</evidence>
<feature type="region of interest" description="Disordered" evidence="1">
    <location>
        <begin position="120"/>
        <end position="150"/>
    </location>
</feature>
<accession>A0ABR1XLF6</accession>
<keyword evidence="3" id="KW-1185">Reference proteome</keyword>
<feature type="region of interest" description="Disordered" evidence="1">
    <location>
        <begin position="216"/>
        <end position="246"/>
    </location>
</feature>
<protein>
    <submittedName>
        <fullName evidence="2">Uncharacterized protein</fullName>
    </submittedName>
</protein>
<reference evidence="2 3" key="1">
    <citation type="journal article" date="2022" name="G3 (Bethesda)">
        <title>Enemy or ally: a genomic approach to elucidate the lifestyle of Phyllosticta citrichinaensis.</title>
        <authorList>
            <person name="Buijs V.A."/>
            <person name="Groenewald J.Z."/>
            <person name="Haridas S."/>
            <person name="LaButti K.M."/>
            <person name="Lipzen A."/>
            <person name="Martin F.M."/>
            <person name="Barry K."/>
            <person name="Grigoriev I.V."/>
            <person name="Crous P.W."/>
            <person name="Seidl M.F."/>
        </authorList>
    </citation>
    <scope>NUCLEOTIDE SEQUENCE [LARGE SCALE GENOMIC DNA]</scope>
    <source>
        <strain evidence="2 3">CBS 129764</strain>
    </source>
</reference>
<dbReference type="Proteomes" id="UP001456524">
    <property type="component" value="Unassembled WGS sequence"/>
</dbReference>
<proteinExistence type="predicted"/>
<evidence type="ECO:0000256" key="1">
    <source>
        <dbReference type="SAM" id="MobiDB-lite"/>
    </source>
</evidence>
<gene>
    <name evidence="2" type="ORF">IWX90DRAFT_304676</name>
</gene>
<sequence>MKSWDECTRFWSIHCSETTNGTPSAGESSDNFFVVKTSLTPYLFLLSSFVLNSCSFAVPHFPGSSPDSTSPLHSDYALLILCAPTMHRTSFYLALLQQPQLVHAQCLHIVQIRPPTKLPQPLHPPFPTQQHQTKPHNMAEQRQHSKTPHRRGFRLHRQLIVINYNVVNAPNSLAACASCSHAVRKRELVLRHIAEKEVAVRVEAWTRRRRLLQRAGERAAGSRGTMAPEQKQQQRSHAMVSSRSSAHCEVEQVSSFRDAIEISEEDEAAFHAELAQSD</sequence>